<reference evidence="1" key="1">
    <citation type="submission" date="2021-06" db="EMBL/GenBank/DDBJ databases">
        <title>44 bacteria genomes isolated from Dapeng, Shenzhen.</title>
        <authorList>
            <person name="Zheng W."/>
            <person name="Yu S."/>
            <person name="Huang Y."/>
        </authorList>
    </citation>
    <scope>NUCLEOTIDE SEQUENCE</scope>
    <source>
        <strain evidence="1">DP5N28-2</strain>
    </source>
</reference>
<dbReference type="AlphaFoldDB" id="A0A953HN38"/>
<dbReference type="Gene3D" id="3.10.450.50">
    <property type="match status" value="2"/>
</dbReference>
<dbReference type="SUPFAM" id="SSF54427">
    <property type="entry name" value="NTF2-like"/>
    <property type="match status" value="2"/>
</dbReference>
<protein>
    <submittedName>
        <fullName evidence="1">Nuclear transport factor 2 family protein</fullName>
    </submittedName>
</protein>
<dbReference type="Proteomes" id="UP000753961">
    <property type="component" value="Unassembled WGS sequence"/>
</dbReference>
<comment type="caution">
    <text evidence="1">The sequence shown here is derived from an EMBL/GenBank/DDBJ whole genome shotgun (WGS) entry which is preliminary data.</text>
</comment>
<dbReference type="InterPro" id="IPR032710">
    <property type="entry name" value="NTF2-like_dom_sf"/>
</dbReference>
<evidence type="ECO:0000313" key="1">
    <source>
        <dbReference type="EMBL" id="MBY5957563.1"/>
    </source>
</evidence>
<sequence length="316" mass="36121">MKRLIWTLVIVLAGLPAVIAQMEENGTVYIEHPAIDVIKSLDQAVVAGDSAKIAALLADDFNGYNGVSRTLDQKGTTKEKYIAGLLRWSRLLDYFSISDLHGSYPDAIRYEKDNDDDIVWVQTWDMVKGVHKKTGVKLNSLGHRLFQITNDNKIKTAIGYFNESIFKEIGESFSTLPNGTIYKNHPNINSVRKMMYSLENGDIEHSLSFYSPEVQFHDVNDEDPATTFSLGEKKNILENVLNSFDITDIEVVGYPDYLEYDLSNGRSVLSWWNIHMTRKSDDKKITLFMHLNDDFDENGKIVREISYYNRSLLEQE</sequence>
<gene>
    <name evidence="1" type="ORF">KUV50_05410</name>
</gene>
<dbReference type="RefSeq" id="WP_222579082.1">
    <property type="nucleotide sequence ID" value="NZ_JAHVHU010000005.1"/>
</dbReference>
<accession>A0A953HN38</accession>
<keyword evidence="2" id="KW-1185">Reference proteome</keyword>
<evidence type="ECO:0000313" key="2">
    <source>
        <dbReference type="Proteomes" id="UP000753961"/>
    </source>
</evidence>
<dbReference type="EMBL" id="JAHVHU010000005">
    <property type="protein sequence ID" value="MBY5957563.1"/>
    <property type="molecule type" value="Genomic_DNA"/>
</dbReference>
<organism evidence="1 2">
    <name type="scientific">Membranihabitans marinus</name>
    <dbReference type="NCBI Taxonomy" id="1227546"/>
    <lineage>
        <taxon>Bacteria</taxon>
        <taxon>Pseudomonadati</taxon>
        <taxon>Bacteroidota</taxon>
        <taxon>Saprospiria</taxon>
        <taxon>Saprospirales</taxon>
        <taxon>Saprospiraceae</taxon>
        <taxon>Membranihabitans</taxon>
    </lineage>
</organism>
<proteinExistence type="predicted"/>
<name>A0A953HN38_9BACT</name>